<accession>A0A4Y2HS13</accession>
<organism evidence="1 2">
    <name type="scientific">Araneus ventricosus</name>
    <name type="common">Orbweaver spider</name>
    <name type="synonym">Epeira ventricosa</name>
    <dbReference type="NCBI Taxonomy" id="182803"/>
    <lineage>
        <taxon>Eukaryota</taxon>
        <taxon>Metazoa</taxon>
        <taxon>Ecdysozoa</taxon>
        <taxon>Arthropoda</taxon>
        <taxon>Chelicerata</taxon>
        <taxon>Arachnida</taxon>
        <taxon>Araneae</taxon>
        <taxon>Araneomorphae</taxon>
        <taxon>Entelegynae</taxon>
        <taxon>Araneoidea</taxon>
        <taxon>Araneidae</taxon>
        <taxon>Araneus</taxon>
    </lineage>
</organism>
<dbReference type="Proteomes" id="UP000499080">
    <property type="component" value="Unassembled WGS sequence"/>
</dbReference>
<dbReference type="EMBL" id="BGPR01002127">
    <property type="protein sequence ID" value="GBM68206.1"/>
    <property type="molecule type" value="Genomic_DNA"/>
</dbReference>
<proteinExistence type="predicted"/>
<evidence type="ECO:0000313" key="2">
    <source>
        <dbReference type="Proteomes" id="UP000499080"/>
    </source>
</evidence>
<keyword evidence="2" id="KW-1185">Reference proteome</keyword>
<evidence type="ECO:0000313" key="1">
    <source>
        <dbReference type="EMBL" id="GBM68206.1"/>
    </source>
</evidence>
<reference evidence="1 2" key="1">
    <citation type="journal article" date="2019" name="Sci. Rep.">
        <title>Orb-weaving spider Araneus ventricosus genome elucidates the spidroin gene catalogue.</title>
        <authorList>
            <person name="Kono N."/>
            <person name="Nakamura H."/>
            <person name="Ohtoshi R."/>
            <person name="Moran D.A.P."/>
            <person name="Shinohara A."/>
            <person name="Yoshida Y."/>
            <person name="Fujiwara M."/>
            <person name="Mori M."/>
            <person name="Tomita M."/>
            <person name="Arakawa K."/>
        </authorList>
    </citation>
    <scope>NUCLEOTIDE SEQUENCE [LARGE SCALE GENOMIC DNA]</scope>
</reference>
<protein>
    <submittedName>
        <fullName evidence="1">Uncharacterized protein</fullName>
    </submittedName>
</protein>
<sequence>MEPAEVSFLFVLRSKTNSSPNGIALRLPNIAVDFISVSLLSSTRLVEATLLKVFLLVVGLYCWCGAKVWRREYQLKCRSGHLTAAENHSVTKYPSCCFKTEC</sequence>
<comment type="caution">
    <text evidence="1">The sequence shown here is derived from an EMBL/GenBank/DDBJ whole genome shotgun (WGS) entry which is preliminary data.</text>
</comment>
<gene>
    <name evidence="1" type="ORF">AVEN_22021_1</name>
</gene>
<name>A0A4Y2HS13_ARAVE</name>
<dbReference type="AlphaFoldDB" id="A0A4Y2HS13"/>